<reference evidence="4" key="2">
    <citation type="submission" date="2021-04" db="EMBL/GenBank/DDBJ databases">
        <authorList>
            <person name="Gilroy R."/>
        </authorList>
    </citation>
    <scope>NUCLEOTIDE SEQUENCE</scope>
    <source>
        <strain evidence="4">ChiSxjej3B15-1167</strain>
    </source>
</reference>
<feature type="signal peptide" evidence="2">
    <location>
        <begin position="1"/>
        <end position="21"/>
    </location>
</feature>
<evidence type="ECO:0000313" key="4">
    <source>
        <dbReference type="EMBL" id="HIX73185.1"/>
    </source>
</evidence>
<dbReference type="SMART" id="SM00062">
    <property type="entry name" value="PBPb"/>
    <property type="match status" value="1"/>
</dbReference>
<reference evidence="4" key="1">
    <citation type="journal article" date="2021" name="PeerJ">
        <title>Extensive microbial diversity within the chicken gut microbiome revealed by metagenomics and culture.</title>
        <authorList>
            <person name="Gilroy R."/>
            <person name="Ravi A."/>
            <person name="Getino M."/>
            <person name="Pursley I."/>
            <person name="Horton D.L."/>
            <person name="Alikhan N.F."/>
            <person name="Baker D."/>
            <person name="Gharbi K."/>
            <person name="Hall N."/>
            <person name="Watson M."/>
            <person name="Adriaenssens E.M."/>
            <person name="Foster-Nyarko E."/>
            <person name="Jarju S."/>
            <person name="Secka A."/>
            <person name="Antonio M."/>
            <person name="Oren A."/>
            <person name="Chaudhuri R.R."/>
            <person name="La Ragione R."/>
            <person name="Hildebrand F."/>
            <person name="Pallen M.J."/>
        </authorList>
    </citation>
    <scope>NUCLEOTIDE SEQUENCE</scope>
    <source>
        <strain evidence="4">ChiSxjej3B15-1167</strain>
    </source>
</reference>
<sequence length="285" mass="30356">MKKKIMSLVLAAAMVMGLAGCGGSGDNAAESTGADGKKTLTVAMECGYAPYNWTQSDDSNGAVPIKDSNDYAYGYDVMMAKKIADTLGYDLEIVKLDWDSLVPAVQSGSVDCVIAGQSITSERLQMVDFTEPYYYASIITLVKNDGAYANAQGVADLAGATCTSQLGTIWYDVCLPQIPDADIQPAQESAPSMLVALDSGRTDVVVTDMPTGMAALVAYPDFKLLDFAGTDDDFQVSEEEINIGISVQKGNTELLDAINSVLETMTTEDYDTMMQEAISVQPLSE</sequence>
<feature type="domain" description="Solute-binding protein family 3/N-terminal" evidence="3">
    <location>
        <begin position="39"/>
        <end position="281"/>
    </location>
</feature>
<evidence type="ECO:0000313" key="5">
    <source>
        <dbReference type="Proteomes" id="UP000886805"/>
    </source>
</evidence>
<protein>
    <submittedName>
        <fullName evidence="4">Transporter substrate-binding domain-containing protein</fullName>
    </submittedName>
</protein>
<comment type="caution">
    <text evidence="4">The sequence shown here is derived from an EMBL/GenBank/DDBJ whole genome shotgun (WGS) entry which is preliminary data.</text>
</comment>
<dbReference type="InterPro" id="IPR001638">
    <property type="entry name" value="Solute-binding_3/MltF_N"/>
</dbReference>
<dbReference type="SUPFAM" id="SSF53850">
    <property type="entry name" value="Periplasmic binding protein-like II"/>
    <property type="match status" value="1"/>
</dbReference>
<evidence type="ECO:0000256" key="2">
    <source>
        <dbReference type="SAM" id="SignalP"/>
    </source>
</evidence>
<dbReference type="PANTHER" id="PTHR35936:SF17">
    <property type="entry name" value="ARGININE-BINDING EXTRACELLULAR PROTEIN ARTP"/>
    <property type="match status" value="1"/>
</dbReference>
<feature type="chain" id="PRO_5038780634" evidence="2">
    <location>
        <begin position="22"/>
        <end position="285"/>
    </location>
</feature>
<evidence type="ECO:0000259" key="3">
    <source>
        <dbReference type="SMART" id="SM00062"/>
    </source>
</evidence>
<keyword evidence="1 2" id="KW-0732">Signal</keyword>
<dbReference type="AlphaFoldDB" id="A0A9D1X5V4"/>
<dbReference type="Gene3D" id="3.40.190.10">
    <property type="entry name" value="Periplasmic binding protein-like II"/>
    <property type="match status" value="2"/>
</dbReference>
<dbReference type="Proteomes" id="UP000886805">
    <property type="component" value="Unassembled WGS sequence"/>
</dbReference>
<dbReference type="PANTHER" id="PTHR35936">
    <property type="entry name" value="MEMBRANE-BOUND LYTIC MUREIN TRANSGLYCOSYLASE F"/>
    <property type="match status" value="1"/>
</dbReference>
<name>A0A9D1X5V4_9FIRM</name>
<dbReference type="Pfam" id="PF00497">
    <property type="entry name" value="SBP_bac_3"/>
    <property type="match status" value="1"/>
</dbReference>
<organism evidence="4 5">
    <name type="scientific">Candidatus Anaerobutyricum stercoripullorum</name>
    <dbReference type="NCBI Taxonomy" id="2838456"/>
    <lineage>
        <taxon>Bacteria</taxon>
        <taxon>Bacillati</taxon>
        <taxon>Bacillota</taxon>
        <taxon>Clostridia</taxon>
        <taxon>Lachnospirales</taxon>
        <taxon>Lachnospiraceae</taxon>
        <taxon>Anaerobutyricum</taxon>
    </lineage>
</organism>
<proteinExistence type="predicted"/>
<dbReference type="EMBL" id="DXEQ01000277">
    <property type="protein sequence ID" value="HIX73185.1"/>
    <property type="molecule type" value="Genomic_DNA"/>
</dbReference>
<dbReference type="PROSITE" id="PS51257">
    <property type="entry name" value="PROKAR_LIPOPROTEIN"/>
    <property type="match status" value="1"/>
</dbReference>
<evidence type="ECO:0000256" key="1">
    <source>
        <dbReference type="ARBA" id="ARBA00022729"/>
    </source>
</evidence>
<accession>A0A9D1X5V4</accession>
<gene>
    <name evidence="4" type="ORF">H9849_09210</name>
</gene>